<comment type="caution">
    <text evidence="1">The sequence shown here is derived from an EMBL/GenBank/DDBJ whole genome shotgun (WGS) entry which is preliminary data.</text>
</comment>
<accession>A0A1F4X930</accession>
<dbReference type="InterPro" id="IPR029063">
    <property type="entry name" value="SAM-dependent_MTases_sf"/>
</dbReference>
<dbReference type="SUPFAM" id="SSF53335">
    <property type="entry name" value="S-adenosyl-L-methionine-dependent methyltransferases"/>
    <property type="match status" value="1"/>
</dbReference>
<dbReference type="InterPro" id="IPR056262">
    <property type="entry name" value="NpmA"/>
</dbReference>
<dbReference type="Gene3D" id="3.40.50.150">
    <property type="entry name" value="Vaccinia Virus protein VP39"/>
    <property type="match status" value="1"/>
</dbReference>
<evidence type="ECO:0000313" key="2">
    <source>
        <dbReference type="Proteomes" id="UP000176815"/>
    </source>
</evidence>
<proteinExistence type="predicted"/>
<dbReference type="CDD" id="cd02440">
    <property type="entry name" value="AdoMet_MTases"/>
    <property type="match status" value="1"/>
</dbReference>
<dbReference type="Proteomes" id="UP000176815">
    <property type="component" value="Unassembled WGS sequence"/>
</dbReference>
<dbReference type="AlphaFoldDB" id="A0A1F4X930"/>
<organism evidence="1 2">
    <name type="scientific">candidate division WWE3 bacterium RIFOXYD1_FULL_39_9</name>
    <dbReference type="NCBI Taxonomy" id="1802649"/>
    <lineage>
        <taxon>Bacteria</taxon>
        <taxon>Katanobacteria</taxon>
    </lineage>
</organism>
<evidence type="ECO:0000313" key="1">
    <source>
        <dbReference type="EMBL" id="OGC78210.1"/>
    </source>
</evidence>
<protein>
    <submittedName>
        <fullName evidence="1">Uncharacterized protein</fullName>
    </submittedName>
</protein>
<dbReference type="EMBL" id="MEWG01000005">
    <property type="protein sequence ID" value="OGC78210.1"/>
    <property type="molecule type" value="Genomic_DNA"/>
</dbReference>
<name>A0A1F4X930_UNCKA</name>
<gene>
    <name evidence="1" type="ORF">A2619_02605</name>
</gene>
<dbReference type="Pfam" id="PF24675">
    <property type="entry name" value="NpmA"/>
    <property type="match status" value="1"/>
</dbReference>
<sequence length="212" mass="24107">MKLVKGNKTLDIDESELDKIIAGFKRTEIDLGTGDGKFVYKSAQRNPEILYIGIDPSEKQLEIYAKRTARKRLKNALFVLGSAEILPNELTGKADKLNIILPWGSLLQLVAKPTQDELKKIKGLLKPHSELIIVFGYSPELEPSEAKRLDLPEITERYIKADVLPEFIKCGFEITKLEKLQSHQLEEFDSTWSKKIRLTSSRPLFIMQAILN</sequence>
<reference evidence="1 2" key="1">
    <citation type="journal article" date="2016" name="Nat. Commun.">
        <title>Thousands of microbial genomes shed light on interconnected biogeochemical processes in an aquifer system.</title>
        <authorList>
            <person name="Anantharaman K."/>
            <person name="Brown C.T."/>
            <person name="Hug L.A."/>
            <person name="Sharon I."/>
            <person name="Castelle C.J."/>
            <person name="Probst A.J."/>
            <person name="Thomas B.C."/>
            <person name="Singh A."/>
            <person name="Wilkins M.J."/>
            <person name="Karaoz U."/>
            <person name="Brodie E.L."/>
            <person name="Williams K.H."/>
            <person name="Hubbard S.S."/>
            <person name="Banfield J.F."/>
        </authorList>
    </citation>
    <scope>NUCLEOTIDE SEQUENCE [LARGE SCALE GENOMIC DNA]</scope>
</reference>